<evidence type="ECO:0008006" key="3">
    <source>
        <dbReference type="Google" id="ProtNLM"/>
    </source>
</evidence>
<gene>
    <name evidence="1" type="ORF">EFY79_14495</name>
</gene>
<dbReference type="RefSeq" id="WP_123121436.1">
    <property type="nucleotide sequence ID" value="NZ_RJJR01000012.1"/>
</dbReference>
<organism evidence="1 2">
    <name type="scientific">Hanamia caeni</name>
    <dbReference type="NCBI Taxonomy" id="2294116"/>
    <lineage>
        <taxon>Bacteria</taxon>
        <taxon>Pseudomonadati</taxon>
        <taxon>Bacteroidota</taxon>
        <taxon>Chitinophagia</taxon>
        <taxon>Chitinophagales</taxon>
        <taxon>Chitinophagaceae</taxon>
        <taxon>Hanamia</taxon>
    </lineage>
</organism>
<dbReference type="AlphaFoldDB" id="A0A3M9NAP2"/>
<dbReference type="Proteomes" id="UP000267223">
    <property type="component" value="Unassembled WGS sequence"/>
</dbReference>
<dbReference type="Gene3D" id="1.25.40.10">
    <property type="entry name" value="Tetratricopeptide repeat domain"/>
    <property type="match status" value="1"/>
</dbReference>
<evidence type="ECO:0000313" key="1">
    <source>
        <dbReference type="EMBL" id="RNI34882.1"/>
    </source>
</evidence>
<sequence>MKRIVLPVLFTFLVTLTFGQDVKKATNYLNDKKYDKAKSEIEGILAKDPNNLPGLYLKSKLITSMADSSAFKGQLPPNPYEEAFDAFKKALADSTNSAVTLMVIKDNYAPIFKVYSGIYGEAADAFNNAANSANKPDTAGFAKAMELFIKANQVGQYIRENKWANIGKVDTTLVLNIAKAALNAKKIDSARKYFAEIADAKIGGLHNDENKPDPSFELPYQWLTLDYKQAGDSANMVKYATLGQEVFPGDDYFDFVQMDYYREKDNHDALFKKYDDLTSKHPDSLRYRLNYATEIFSYVFGSDQGAVIPNKDQLLTTLAGQLDKALALEPNNGNVNLLYAQYYYNKGIYALDSASKIKGATLTADQKKSKADLTEQGNGFLQKAIPYAEKASATFEEGMKKSQKSRYKSSVNLLQNIYQSLGNKDKLKEYQDKYDAADAKFVN</sequence>
<protein>
    <recommendedName>
        <fullName evidence="3">Tetratricopeptide repeat protein</fullName>
    </recommendedName>
</protein>
<comment type="caution">
    <text evidence="1">The sequence shown here is derived from an EMBL/GenBank/DDBJ whole genome shotgun (WGS) entry which is preliminary data.</text>
</comment>
<dbReference type="InterPro" id="IPR011990">
    <property type="entry name" value="TPR-like_helical_dom_sf"/>
</dbReference>
<accession>A0A3M9NAP2</accession>
<dbReference type="SUPFAM" id="SSF48452">
    <property type="entry name" value="TPR-like"/>
    <property type="match status" value="1"/>
</dbReference>
<name>A0A3M9NAP2_9BACT</name>
<dbReference type="OrthoDB" id="625863at2"/>
<evidence type="ECO:0000313" key="2">
    <source>
        <dbReference type="Proteomes" id="UP000267223"/>
    </source>
</evidence>
<proteinExistence type="predicted"/>
<keyword evidence="2" id="KW-1185">Reference proteome</keyword>
<reference evidence="1 2" key="1">
    <citation type="submission" date="2018-11" db="EMBL/GenBank/DDBJ databases">
        <title>Draft genome sequence of Ferruginibacter sp. BO-59.</title>
        <authorList>
            <person name="Im W.T."/>
        </authorList>
    </citation>
    <scope>NUCLEOTIDE SEQUENCE [LARGE SCALE GENOMIC DNA]</scope>
    <source>
        <strain evidence="1 2">BO-59</strain>
    </source>
</reference>
<dbReference type="EMBL" id="RJJR01000012">
    <property type="protein sequence ID" value="RNI34882.1"/>
    <property type="molecule type" value="Genomic_DNA"/>
</dbReference>